<dbReference type="Proteomes" id="UP000024404">
    <property type="component" value="Unassembled WGS sequence"/>
</dbReference>
<proteinExistence type="predicted"/>
<dbReference type="AlphaFoldDB" id="A0A8R1Y2E3"/>
<organism evidence="1 2">
    <name type="scientific">Onchocerca volvulus</name>
    <dbReference type="NCBI Taxonomy" id="6282"/>
    <lineage>
        <taxon>Eukaryota</taxon>
        <taxon>Metazoa</taxon>
        <taxon>Ecdysozoa</taxon>
        <taxon>Nematoda</taxon>
        <taxon>Chromadorea</taxon>
        <taxon>Rhabditida</taxon>
        <taxon>Spirurina</taxon>
        <taxon>Spiruromorpha</taxon>
        <taxon>Filarioidea</taxon>
        <taxon>Onchocercidae</taxon>
        <taxon>Onchocerca</taxon>
    </lineage>
</organism>
<sequence length="58" mass="6724">MIAHSNLFLPRAEGHEANNRCRIQGGHYVQCGYLCLRLQMTFISLCDICKTNTHRFIQ</sequence>
<keyword evidence="2" id="KW-1185">Reference proteome</keyword>
<name>A0A8R1Y2E3_ONCVO</name>
<evidence type="ECO:0000313" key="2">
    <source>
        <dbReference type="Proteomes" id="UP000024404"/>
    </source>
</evidence>
<reference evidence="2" key="1">
    <citation type="submission" date="2013-10" db="EMBL/GenBank/DDBJ databases">
        <title>Genome sequencing of Onchocerca volvulus.</title>
        <authorList>
            <person name="Cotton J."/>
            <person name="Tsai J."/>
            <person name="Stanley E."/>
            <person name="Tracey A."/>
            <person name="Holroyd N."/>
            <person name="Lustigman S."/>
            <person name="Berriman M."/>
        </authorList>
    </citation>
    <scope>NUCLEOTIDE SEQUENCE</scope>
</reference>
<dbReference type="EnsemblMetazoa" id="OVOC5158.1">
    <property type="protein sequence ID" value="OVOC5158.1"/>
    <property type="gene ID" value="WBGene00241967"/>
</dbReference>
<protein>
    <submittedName>
        <fullName evidence="1">Uncharacterized protein</fullName>
    </submittedName>
</protein>
<dbReference type="EMBL" id="CMVM020000149">
    <property type="status" value="NOT_ANNOTATED_CDS"/>
    <property type="molecule type" value="Genomic_DNA"/>
</dbReference>
<reference evidence="1" key="2">
    <citation type="submission" date="2022-06" db="UniProtKB">
        <authorList>
            <consortium name="EnsemblMetazoa"/>
        </authorList>
    </citation>
    <scope>IDENTIFICATION</scope>
</reference>
<evidence type="ECO:0000313" key="1">
    <source>
        <dbReference type="EnsemblMetazoa" id="OVOC5158.1"/>
    </source>
</evidence>
<accession>A0A8R1Y2E3</accession>